<keyword evidence="3" id="KW-1185">Reference proteome</keyword>
<organism evidence="2 3">
    <name type="scientific">Cucurbita argyrosperma subsp. sororia</name>
    <dbReference type="NCBI Taxonomy" id="37648"/>
    <lineage>
        <taxon>Eukaryota</taxon>
        <taxon>Viridiplantae</taxon>
        <taxon>Streptophyta</taxon>
        <taxon>Embryophyta</taxon>
        <taxon>Tracheophyta</taxon>
        <taxon>Spermatophyta</taxon>
        <taxon>Magnoliopsida</taxon>
        <taxon>eudicotyledons</taxon>
        <taxon>Gunneridae</taxon>
        <taxon>Pentapetalae</taxon>
        <taxon>rosids</taxon>
        <taxon>fabids</taxon>
        <taxon>Cucurbitales</taxon>
        <taxon>Cucurbitaceae</taxon>
        <taxon>Cucurbiteae</taxon>
        <taxon>Cucurbita</taxon>
    </lineage>
</organism>
<gene>
    <name evidence="2" type="ORF">SDJN03_11206</name>
</gene>
<dbReference type="Proteomes" id="UP000685013">
    <property type="component" value="Chromosome 7"/>
</dbReference>
<protein>
    <submittedName>
        <fullName evidence="2">Uncharacterized protein</fullName>
    </submittedName>
</protein>
<feature type="region of interest" description="Disordered" evidence="1">
    <location>
        <begin position="1"/>
        <end position="25"/>
    </location>
</feature>
<evidence type="ECO:0000256" key="1">
    <source>
        <dbReference type="SAM" id="MobiDB-lite"/>
    </source>
</evidence>
<proteinExistence type="predicted"/>
<reference evidence="2 3" key="1">
    <citation type="journal article" date="2021" name="Hortic Res">
        <title>The domestication of Cucurbita argyrosperma as revealed by the genome of its wild relative.</title>
        <authorList>
            <person name="Barrera-Redondo J."/>
            <person name="Sanchez-de la Vega G."/>
            <person name="Aguirre-Liguori J.A."/>
            <person name="Castellanos-Morales G."/>
            <person name="Gutierrez-Guerrero Y.T."/>
            <person name="Aguirre-Dugua X."/>
            <person name="Aguirre-Planter E."/>
            <person name="Tenaillon M.I."/>
            <person name="Lira-Saade R."/>
            <person name="Eguiarte L.E."/>
        </authorList>
    </citation>
    <scope>NUCLEOTIDE SEQUENCE [LARGE SCALE GENOMIC DNA]</scope>
    <source>
        <strain evidence="2">JBR-2021</strain>
    </source>
</reference>
<comment type="caution">
    <text evidence="2">The sequence shown here is derived from an EMBL/GenBank/DDBJ whole genome shotgun (WGS) entry which is preliminary data.</text>
</comment>
<evidence type="ECO:0000313" key="2">
    <source>
        <dbReference type="EMBL" id="KAG6594653.1"/>
    </source>
</evidence>
<dbReference type="AlphaFoldDB" id="A0AAV6N9Y1"/>
<name>A0AAV6N9Y1_9ROSI</name>
<evidence type="ECO:0000313" key="3">
    <source>
        <dbReference type="Proteomes" id="UP000685013"/>
    </source>
</evidence>
<accession>A0AAV6N9Y1</accession>
<dbReference type="EMBL" id="JAGKQH010000007">
    <property type="protein sequence ID" value="KAG6594653.1"/>
    <property type="molecule type" value="Genomic_DNA"/>
</dbReference>
<sequence>MLGGNESGAPKIKVEPGDEPTDIPNENSKAVAAALVLYVSLKSCTIGYPKSQALGSSSHGLTERIVLVKELESEDVRSGYVRYASSYA</sequence>
<feature type="non-terminal residue" evidence="2">
    <location>
        <position position="1"/>
    </location>
</feature>